<sequence>MLELDIRCVRSIYTLVHIKKVDIFGFKSFGFKTTSVNFEPGLVSISGPNGSGKSNILDAIIFAMGENKARVMRAPNLRKLIHDIDGNRHGPKLTRVKVQFDNSDRRIPVDSDLVTITRQMSDKGESDYHLDGKKINRNRLLDMFEMANADLGPLNAVQQGTVTRISEMTNEEKRKTIEDLIGLTAFDEKKAESIKQLTEADQRLEVAMAKMGVVKKQIDELEIERNLKLRHEFIGRELDRFRAIDATGKLRKIKGEKAEKEEKYNNDSSESQRLGKLGSALRDEISKIEKEKSVFSEKVDAFNQTKSGIEQGLSTEQEKFNDAEGQIKTSQKRLILIDKRLPDIANELEKISQNQGTVDLELEEVKKSIQEIKGKQNNINKKIESNDSKIKSVLDHQSELAGKKNVIDKKIQVLQDELHDATIEKSQVTSQANTMENKINDNIGRHGVIDNELTNLKRSSDELSKVSSNNSSSEIELKISKLSEQRKKIENDIDELELILDKSSKAGHRYNEKIKLVKDVMHEDYTIAQLKGDAKKLGIVGFVYEVLSWNKQYERAVLAACADWIKAAIVPDFETLVSLAQVARNKKLPKLKIIPLNAIPEFRMKIPKTPGLLGILSDYVKCDMEYLPIARFLFGNIILAQTGNDAHRLSKAGYKAVSINGEFFESKTNAVTIDINSKISKFTKIISQSSTVEGLLQTITLLRNHVQKKKSNLKKIEEKQRYLMKQLQVSETERGNASHSHSTLQSQIKSRTNMLDKLSQRISELRIQEKHCHPRIIQISSSIESLKQRISLMRENYSDTEQTSVASELSFLNKKKSSLNSERSQISKELSETEASISVVEDRSRLRKKALLDEQTSITDEKIELESNITKSQAEKDASEKNLIELRGKEQELISTSGTSVSQLAEFDEQLDERRNKEKEITSGVNRLAIELGELERDLKEIKTEESSLKKILNAFGFDESIETFDVAPSIEILEKEEVSLAASLNAIAPQRYVEISTGYRESSNRKNELEAERNAVVAFIEGIEKDKRQTFLDAFDTVDKEIREIFTKMNGGNAWLELENEDDIFNAGISYFIQFQNKPKRESTSISGGEKTLAAVVFVLALQRLKPSPFYLFDEIDAHLDAPNAESLAKIVEERSNGSQFIMVSLKDSVVEKAKLIYGVYPKNGISHIVTYKDKRLPVIPTS</sequence>
<accession>A0A075G7B7</accession>
<dbReference type="EMBL" id="KF900513">
    <property type="protein sequence ID" value="AIE97632.1"/>
    <property type="molecule type" value="Genomic_DNA"/>
</dbReference>
<gene>
    <name evidence="4" type="primary">smc</name>
</gene>
<dbReference type="Pfam" id="PF02463">
    <property type="entry name" value="SMC_N"/>
    <property type="match status" value="1"/>
</dbReference>
<dbReference type="PANTHER" id="PTHR43977">
    <property type="entry name" value="STRUCTURAL MAINTENANCE OF CHROMOSOMES PROTEIN 3"/>
    <property type="match status" value="1"/>
</dbReference>
<evidence type="ECO:0000256" key="2">
    <source>
        <dbReference type="SAM" id="Coils"/>
    </source>
</evidence>
<name>A0A075G7B7_9ARCH</name>
<keyword evidence="1 2" id="KW-0175">Coiled coil</keyword>
<dbReference type="InterPro" id="IPR024704">
    <property type="entry name" value="SMC"/>
</dbReference>
<organism evidence="4">
    <name type="scientific">uncultured marine thaumarchaeote KM3_01_G08</name>
    <dbReference type="NCBI Taxonomy" id="1455954"/>
    <lineage>
        <taxon>Archaea</taxon>
        <taxon>Nitrososphaerota</taxon>
        <taxon>environmental samples</taxon>
    </lineage>
</organism>
<feature type="coiled-coil region" evidence="2">
    <location>
        <begin position="862"/>
        <end position="889"/>
    </location>
</feature>
<dbReference type="InterPro" id="IPR027417">
    <property type="entry name" value="P-loop_NTPase"/>
</dbReference>
<dbReference type="InterPro" id="IPR036277">
    <property type="entry name" value="SMC_hinge_sf"/>
</dbReference>
<protein>
    <submittedName>
        <fullName evidence="4">SMC domain-containing protein (Smc)</fullName>
    </submittedName>
</protein>
<dbReference type="GO" id="GO:0005694">
    <property type="term" value="C:chromosome"/>
    <property type="evidence" value="ECO:0007669"/>
    <property type="project" value="InterPro"/>
</dbReference>
<feature type="coiled-coil region" evidence="2">
    <location>
        <begin position="748"/>
        <end position="803"/>
    </location>
</feature>
<dbReference type="Gene3D" id="3.40.50.300">
    <property type="entry name" value="P-loop containing nucleotide triphosphate hydrolases"/>
    <property type="match status" value="2"/>
</dbReference>
<dbReference type="GO" id="GO:0016887">
    <property type="term" value="F:ATP hydrolysis activity"/>
    <property type="evidence" value="ECO:0007669"/>
    <property type="project" value="InterPro"/>
</dbReference>
<reference evidence="4" key="1">
    <citation type="journal article" date="2014" name="Genome Biol. Evol.">
        <title>Pangenome evidence for extensive interdomain horizontal transfer affecting lineage core and shell genes in uncultured planktonic thaumarchaeota and euryarchaeota.</title>
        <authorList>
            <person name="Deschamps P."/>
            <person name="Zivanovic Y."/>
            <person name="Moreira D."/>
            <person name="Rodriguez-Valera F."/>
            <person name="Lopez-Garcia P."/>
        </authorList>
    </citation>
    <scope>NUCLEOTIDE SEQUENCE</scope>
</reference>
<dbReference type="SUPFAM" id="SSF57997">
    <property type="entry name" value="Tropomyosin"/>
    <property type="match status" value="1"/>
</dbReference>
<proteinExistence type="predicted"/>
<feature type="domain" description="SMC hinge" evidence="3">
    <location>
        <begin position="537"/>
        <end position="650"/>
    </location>
</feature>
<evidence type="ECO:0000256" key="1">
    <source>
        <dbReference type="ARBA" id="ARBA00023054"/>
    </source>
</evidence>
<dbReference type="InterPro" id="IPR010935">
    <property type="entry name" value="SMC_hinge"/>
</dbReference>
<dbReference type="Pfam" id="PF06470">
    <property type="entry name" value="SMC_hinge"/>
    <property type="match status" value="1"/>
</dbReference>
<evidence type="ECO:0000313" key="4">
    <source>
        <dbReference type="EMBL" id="AIE97632.1"/>
    </source>
</evidence>
<dbReference type="GO" id="GO:0005524">
    <property type="term" value="F:ATP binding"/>
    <property type="evidence" value="ECO:0007669"/>
    <property type="project" value="InterPro"/>
</dbReference>
<dbReference type="Gene3D" id="3.30.70.1620">
    <property type="match status" value="1"/>
</dbReference>
<evidence type="ECO:0000259" key="3">
    <source>
        <dbReference type="SMART" id="SM00968"/>
    </source>
</evidence>
<dbReference type="SUPFAM" id="SSF52540">
    <property type="entry name" value="P-loop containing nucleoside triphosphate hydrolases"/>
    <property type="match status" value="1"/>
</dbReference>
<dbReference type="PIRSF" id="PIRSF005719">
    <property type="entry name" value="SMC"/>
    <property type="match status" value="1"/>
</dbReference>
<dbReference type="SUPFAM" id="SSF75553">
    <property type="entry name" value="Smc hinge domain"/>
    <property type="match status" value="1"/>
</dbReference>
<dbReference type="AlphaFoldDB" id="A0A075G7B7"/>
<feature type="coiled-coil region" evidence="2">
    <location>
        <begin position="472"/>
        <end position="506"/>
    </location>
</feature>
<feature type="coiled-coil region" evidence="2">
    <location>
        <begin position="925"/>
        <end position="952"/>
    </location>
</feature>
<dbReference type="GO" id="GO:0051276">
    <property type="term" value="P:chromosome organization"/>
    <property type="evidence" value="ECO:0007669"/>
    <property type="project" value="InterPro"/>
</dbReference>
<dbReference type="InterPro" id="IPR003395">
    <property type="entry name" value="RecF/RecN/SMC_N"/>
</dbReference>
<dbReference type="SMART" id="SM00968">
    <property type="entry name" value="SMC_hinge"/>
    <property type="match status" value="1"/>
</dbReference>